<reference evidence="2 3" key="1">
    <citation type="submission" date="2018-05" db="EMBL/GenBank/DDBJ databases">
        <authorList>
            <person name="Goeker M."/>
            <person name="Huntemann M."/>
            <person name="Clum A."/>
            <person name="Pillay M."/>
            <person name="Palaniappan K."/>
            <person name="Varghese N."/>
            <person name="Mikhailova N."/>
            <person name="Stamatis D."/>
            <person name="Reddy T."/>
            <person name="Daum C."/>
            <person name="Shapiro N."/>
            <person name="Ivanova N."/>
            <person name="Kyrpides N."/>
            <person name="Woyke T."/>
        </authorList>
    </citation>
    <scope>NUCLEOTIDE SEQUENCE [LARGE SCALE GENOMIC DNA]</scope>
    <source>
        <strain evidence="2 3">DSM 26524</strain>
    </source>
</reference>
<dbReference type="SUPFAM" id="SSF52980">
    <property type="entry name" value="Restriction endonuclease-like"/>
    <property type="match status" value="1"/>
</dbReference>
<proteinExistence type="predicted"/>
<comment type="caution">
    <text evidence="2">The sequence shown here is derived from an EMBL/GenBank/DDBJ whole genome shotgun (WGS) entry which is preliminary data.</text>
</comment>
<dbReference type="PANTHER" id="PTHR34107:SF4">
    <property type="entry name" value="SLL1222 PROTEIN"/>
    <property type="match status" value="1"/>
</dbReference>
<name>A0AB73T7D2_9FIRM</name>
<dbReference type="GO" id="GO:0004519">
    <property type="term" value="F:endonuclease activity"/>
    <property type="evidence" value="ECO:0007669"/>
    <property type="project" value="UniProtKB-KW"/>
</dbReference>
<dbReference type="Pfam" id="PF05685">
    <property type="entry name" value="Uma2"/>
    <property type="match status" value="1"/>
</dbReference>
<gene>
    <name evidence="2" type="ORF">C7383_103276</name>
</gene>
<dbReference type="Gene3D" id="3.90.1570.10">
    <property type="entry name" value="tt1808, chain A"/>
    <property type="match status" value="1"/>
</dbReference>
<evidence type="ECO:0000313" key="2">
    <source>
        <dbReference type="EMBL" id="PWJ77431.1"/>
    </source>
</evidence>
<organism evidence="2 3">
    <name type="scientific">Murimonas intestini</name>
    <dbReference type="NCBI Taxonomy" id="1337051"/>
    <lineage>
        <taxon>Bacteria</taxon>
        <taxon>Bacillati</taxon>
        <taxon>Bacillota</taxon>
        <taxon>Clostridia</taxon>
        <taxon>Lachnospirales</taxon>
        <taxon>Lachnospiraceae</taxon>
        <taxon>Murimonas</taxon>
    </lineage>
</organism>
<keyword evidence="3" id="KW-1185">Reference proteome</keyword>
<keyword evidence="2" id="KW-0255">Endonuclease</keyword>
<accession>A0AB73T7D2</accession>
<dbReference type="Proteomes" id="UP000245412">
    <property type="component" value="Unassembled WGS sequence"/>
</dbReference>
<dbReference type="PANTHER" id="PTHR34107">
    <property type="entry name" value="SLL0198 PROTEIN-RELATED"/>
    <property type="match status" value="1"/>
</dbReference>
<dbReference type="AlphaFoldDB" id="A0AB73T7D2"/>
<dbReference type="InterPro" id="IPR008538">
    <property type="entry name" value="Uma2"/>
</dbReference>
<dbReference type="EMBL" id="QGGY01000003">
    <property type="protein sequence ID" value="PWJ77431.1"/>
    <property type="molecule type" value="Genomic_DNA"/>
</dbReference>
<keyword evidence="2" id="KW-0540">Nuclease</keyword>
<sequence>MKGSAAMAIPQKQIYTETDYYDLPEDVRAELIDGQIYYQAAPSRAHQKILSELHITIGTYIRSKGGSCEVYPAPFAVKLHEDRKTIVEPDISVICDHNKLTDRGCTGAPDWIIEIVSPGNSSHDYIRKLNLYADAGVREYWIVNPVQESIYVYHLEETKFGTNAYSFQDKIKVNIYDDLWIDFKEITL</sequence>
<protein>
    <submittedName>
        <fullName evidence="2">Uma2 family endonuclease</fullName>
    </submittedName>
</protein>
<dbReference type="CDD" id="cd06260">
    <property type="entry name" value="DUF820-like"/>
    <property type="match status" value="1"/>
</dbReference>
<keyword evidence="2" id="KW-0378">Hydrolase</keyword>
<dbReference type="InterPro" id="IPR012296">
    <property type="entry name" value="Nuclease_put_TT1808"/>
</dbReference>
<evidence type="ECO:0000259" key="1">
    <source>
        <dbReference type="Pfam" id="PF05685"/>
    </source>
</evidence>
<dbReference type="InterPro" id="IPR011335">
    <property type="entry name" value="Restrct_endonuc-II-like"/>
</dbReference>
<evidence type="ECO:0000313" key="3">
    <source>
        <dbReference type="Proteomes" id="UP000245412"/>
    </source>
</evidence>
<feature type="domain" description="Putative restriction endonuclease" evidence="1">
    <location>
        <begin position="19"/>
        <end position="165"/>
    </location>
</feature>